<dbReference type="WBParaSite" id="Hba_10120">
    <property type="protein sequence ID" value="Hba_10120"/>
    <property type="gene ID" value="Hba_10120"/>
</dbReference>
<organism evidence="1 2">
    <name type="scientific">Heterorhabditis bacteriophora</name>
    <name type="common">Entomopathogenic nematode worm</name>
    <dbReference type="NCBI Taxonomy" id="37862"/>
    <lineage>
        <taxon>Eukaryota</taxon>
        <taxon>Metazoa</taxon>
        <taxon>Ecdysozoa</taxon>
        <taxon>Nematoda</taxon>
        <taxon>Chromadorea</taxon>
        <taxon>Rhabditida</taxon>
        <taxon>Rhabditina</taxon>
        <taxon>Rhabditomorpha</taxon>
        <taxon>Strongyloidea</taxon>
        <taxon>Heterorhabditidae</taxon>
        <taxon>Heterorhabditis</taxon>
    </lineage>
</organism>
<protein>
    <submittedName>
        <fullName evidence="2">Uncharacterized protein</fullName>
    </submittedName>
</protein>
<dbReference type="Proteomes" id="UP000095283">
    <property type="component" value="Unplaced"/>
</dbReference>
<dbReference type="AlphaFoldDB" id="A0A1I7WY45"/>
<name>A0A1I7WY45_HETBA</name>
<evidence type="ECO:0000313" key="1">
    <source>
        <dbReference type="Proteomes" id="UP000095283"/>
    </source>
</evidence>
<proteinExistence type="predicted"/>
<evidence type="ECO:0000313" key="2">
    <source>
        <dbReference type="WBParaSite" id="Hba_10120"/>
    </source>
</evidence>
<sequence length="20" mass="2275">MFAIVGFVVRVTTVELKAMY</sequence>
<reference evidence="2" key="1">
    <citation type="submission" date="2016-11" db="UniProtKB">
        <authorList>
            <consortium name="WormBaseParasite"/>
        </authorList>
    </citation>
    <scope>IDENTIFICATION</scope>
</reference>
<accession>A0A1I7WY45</accession>
<keyword evidence="1" id="KW-1185">Reference proteome</keyword>